<name>A0A915L9K0_ROMCU</name>
<dbReference type="Proteomes" id="UP000887565">
    <property type="component" value="Unplaced"/>
</dbReference>
<dbReference type="AlphaFoldDB" id="A0A915L9K0"/>
<evidence type="ECO:0000313" key="1">
    <source>
        <dbReference type="Proteomes" id="UP000887565"/>
    </source>
</evidence>
<evidence type="ECO:0000313" key="2">
    <source>
        <dbReference type="WBParaSite" id="nRc.2.0.1.t46431-RA"/>
    </source>
</evidence>
<sequence length="80" mass="8659">MKLGKNEEKITKAFVSLTTQNISPTAAGPTSQTNLTKGSDTVQATLVTSSALFYDEGDDINSKVNNDVYNICSHKLLCIY</sequence>
<dbReference type="WBParaSite" id="nRc.2.0.1.t46431-RA">
    <property type="protein sequence ID" value="nRc.2.0.1.t46431-RA"/>
    <property type="gene ID" value="nRc.2.0.1.g46431"/>
</dbReference>
<organism evidence="1 2">
    <name type="scientific">Romanomermis culicivorax</name>
    <name type="common">Nematode worm</name>
    <dbReference type="NCBI Taxonomy" id="13658"/>
    <lineage>
        <taxon>Eukaryota</taxon>
        <taxon>Metazoa</taxon>
        <taxon>Ecdysozoa</taxon>
        <taxon>Nematoda</taxon>
        <taxon>Enoplea</taxon>
        <taxon>Dorylaimia</taxon>
        <taxon>Mermithida</taxon>
        <taxon>Mermithoidea</taxon>
        <taxon>Mermithidae</taxon>
        <taxon>Romanomermis</taxon>
    </lineage>
</organism>
<accession>A0A915L9K0</accession>
<keyword evidence="1" id="KW-1185">Reference proteome</keyword>
<protein>
    <submittedName>
        <fullName evidence="2">Uncharacterized protein</fullName>
    </submittedName>
</protein>
<proteinExistence type="predicted"/>
<reference evidence="2" key="1">
    <citation type="submission" date="2022-11" db="UniProtKB">
        <authorList>
            <consortium name="WormBaseParasite"/>
        </authorList>
    </citation>
    <scope>IDENTIFICATION</scope>
</reference>